<dbReference type="EMBL" id="JAIZAY010000007">
    <property type="protein sequence ID" value="KAJ8038370.1"/>
    <property type="molecule type" value="Genomic_DNA"/>
</dbReference>
<reference evidence="2" key="1">
    <citation type="submission" date="2021-10" db="EMBL/GenBank/DDBJ databases">
        <title>Tropical sea cucumber genome reveals ecological adaptation and Cuvierian tubules defense mechanism.</title>
        <authorList>
            <person name="Chen T."/>
        </authorList>
    </citation>
    <scope>NUCLEOTIDE SEQUENCE</scope>
    <source>
        <strain evidence="2">Nanhai2018</strain>
        <tissue evidence="2">Muscle</tissue>
    </source>
</reference>
<evidence type="ECO:0000313" key="3">
    <source>
        <dbReference type="Proteomes" id="UP001152320"/>
    </source>
</evidence>
<proteinExistence type="predicted"/>
<gene>
    <name evidence="2" type="ORF">HOLleu_15772</name>
</gene>
<keyword evidence="1" id="KW-0732">Signal</keyword>
<protein>
    <submittedName>
        <fullName evidence="2">Uncharacterized protein</fullName>
    </submittedName>
</protein>
<name>A0A9Q1HA60_HOLLE</name>
<evidence type="ECO:0000256" key="1">
    <source>
        <dbReference type="SAM" id="SignalP"/>
    </source>
</evidence>
<keyword evidence="3" id="KW-1185">Reference proteome</keyword>
<feature type="signal peptide" evidence="1">
    <location>
        <begin position="1"/>
        <end position="20"/>
    </location>
</feature>
<sequence>MLRRATNIFLLVLYYQSCTSETSISGRVRKRDHILPMLYQCSLYSLPFIRKSVAM</sequence>
<dbReference type="Proteomes" id="UP001152320">
    <property type="component" value="Chromosome 7"/>
</dbReference>
<comment type="caution">
    <text evidence="2">The sequence shown here is derived from an EMBL/GenBank/DDBJ whole genome shotgun (WGS) entry which is preliminary data.</text>
</comment>
<organism evidence="2 3">
    <name type="scientific">Holothuria leucospilota</name>
    <name type="common">Black long sea cucumber</name>
    <name type="synonym">Mertensiothuria leucospilota</name>
    <dbReference type="NCBI Taxonomy" id="206669"/>
    <lineage>
        <taxon>Eukaryota</taxon>
        <taxon>Metazoa</taxon>
        <taxon>Echinodermata</taxon>
        <taxon>Eleutherozoa</taxon>
        <taxon>Echinozoa</taxon>
        <taxon>Holothuroidea</taxon>
        <taxon>Aspidochirotacea</taxon>
        <taxon>Aspidochirotida</taxon>
        <taxon>Holothuriidae</taxon>
        <taxon>Holothuria</taxon>
    </lineage>
</organism>
<accession>A0A9Q1HA60</accession>
<evidence type="ECO:0000313" key="2">
    <source>
        <dbReference type="EMBL" id="KAJ8038370.1"/>
    </source>
</evidence>
<dbReference type="AlphaFoldDB" id="A0A9Q1HA60"/>
<feature type="chain" id="PRO_5040267187" evidence="1">
    <location>
        <begin position="21"/>
        <end position="55"/>
    </location>
</feature>